<keyword evidence="2" id="KW-0238">DNA-binding</keyword>
<dbReference type="SUPFAM" id="SSF51206">
    <property type="entry name" value="cAMP-binding domain-like"/>
    <property type="match status" value="1"/>
</dbReference>
<dbReference type="GO" id="GO:0006355">
    <property type="term" value="P:regulation of DNA-templated transcription"/>
    <property type="evidence" value="ECO:0007669"/>
    <property type="project" value="InterPro"/>
</dbReference>
<gene>
    <name evidence="6" type="ORF">CXZ10_03330</name>
</gene>
<dbReference type="AlphaFoldDB" id="A0A1I4QU81"/>
<evidence type="ECO:0000313" key="7">
    <source>
        <dbReference type="Proteomes" id="UP000233491"/>
    </source>
</evidence>
<dbReference type="GO" id="GO:0003677">
    <property type="term" value="F:DNA binding"/>
    <property type="evidence" value="ECO:0007669"/>
    <property type="project" value="UniProtKB-KW"/>
</dbReference>
<feature type="domain" description="HTH crp-type" evidence="5">
    <location>
        <begin position="494"/>
        <end position="568"/>
    </location>
</feature>
<dbReference type="Pfam" id="PF01590">
    <property type="entry name" value="GAF"/>
    <property type="match status" value="1"/>
</dbReference>
<dbReference type="SUPFAM" id="SSF46785">
    <property type="entry name" value="Winged helix' DNA-binding domain"/>
    <property type="match status" value="1"/>
</dbReference>
<dbReference type="RefSeq" id="WP_101287514.1">
    <property type="nucleotide sequence ID" value="NZ_FOUQ01000001.1"/>
</dbReference>
<dbReference type="InterPro" id="IPR029016">
    <property type="entry name" value="GAF-like_dom_sf"/>
</dbReference>
<dbReference type="Gene3D" id="2.60.120.10">
    <property type="entry name" value="Jelly Rolls"/>
    <property type="match status" value="1"/>
</dbReference>
<accession>A0A1I4QU81</accession>
<keyword evidence="1" id="KW-0805">Transcription regulation</keyword>
<dbReference type="InterPro" id="IPR018490">
    <property type="entry name" value="cNMP-bd_dom_sf"/>
</dbReference>
<dbReference type="OrthoDB" id="9762726at2"/>
<protein>
    <recommendedName>
        <fullName evidence="5">HTH crp-type domain-containing protein</fullName>
    </recommendedName>
</protein>
<evidence type="ECO:0000256" key="1">
    <source>
        <dbReference type="ARBA" id="ARBA00023015"/>
    </source>
</evidence>
<dbReference type="Gene3D" id="1.10.10.10">
    <property type="entry name" value="Winged helix-like DNA-binding domain superfamily/Winged helix DNA-binding domain"/>
    <property type="match status" value="1"/>
</dbReference>
<name>A0A1I4QU81_9HYPH</name>
<dbReference type="InterPro" id="IPR014710">
    <property type="entry name" value="RmlC-like_jellyroll"/>
</dbReference>
<reference evidence="6 7" key="1">
    <citation type="submission" date="2017-12" db="EMBL/GenBank/DDBJ databases">
        <title>Anaerobic carbon monoxide metabolism by Pleomorphomonas carboxyditropha sp. nov., a new mesophilic hydrogenogenic carboxidotroph.</title>
        <authorList>
            <person name="Esquivel-Elizondo S."/>
            <person name="Krajmalnik-Brown R."/>
        </authorList>
    </citation>
    <scope>NUCLEOTIDE SEQUENCE [LARGE SCALE GENOMIC DNA]</scope>
    <source>
        <strain evidence="6 7">R5-392</strain>
    </source>
</reference>
<evidence type="ECO:0000256" key="2">
    <source>
        <dbReference type="ARBA" id="ARBA00023125"/>
    </source>
</evidence>
<dbReference type="Proteomes" id="UP000233491">
    <property type="component" value="Unassembled WGS sequence"/>
</dbReference>
<dbReference type="EMBL" id="PJNW01000002">
    <property type="protein sequence ID" value="PKR90421.1"/>
    <property type="molecule type" value="Genomic_DNA"/>
</dbReference>
<dbReference type="InterPro" id="IPR000595">
    <property type="entry name" value="cNMP-bd_dom"/>
</dbReference>
<comment type="caution">
    <text evidence="6">The sequence shown here is derived from an EMBL/GenBank/DDBJ whole genome shotgun (WGS) entry which is preliminary data.</text>
</comment>
<dbReference type="InterPro" id="IPR003018">
    <property type="entry name" value="GAF"/>
</dbReference>
<organism evidence="6 7">
    <name type="scientific">Pleomorphomonas diazotrophica</name>
    <dbReference type="NCBI Taxonomy" id="1166257"/>
    <lineage>
        <taxon>Bacteria</taxon>
        <taxon>Pseudomonadati</taxon>
        <taxon>Pseudomonadota</taxon>
        <taxon>Alphaproteobacteria</taxon>
        <taxon>Hyphomicrobiales</taxon>
        <taxon>Pleomorphomonadaceae</taxon>
        <taxon>Pleomorphomonas</taxon>
    </lineage>
</organism>
<dbReference type="InterPro" id="IPR012318">
    <property type="entry name" value="HTH_CRP"/>
</dbReference>
<dbReference type="PROSITE" id="PS51063">
    <property type="entry name" value="HTH_CRP_2"/>
    <property type="match status" value="1"/>
</dbReference>
<feature type="compositionally biased region" description="Polar residues" evidence="4">
    <location>
        <begin position="24"/>
        <end position="35"/>
    </location>
</feature>
<dbReference type="SMART" id="SM00419">
    <property type="entry name" value="HTH_CRP"/>
    <property type="match status" value="1"/>
</dbReference>
<evidence type="ECO:0000259" key="5">
    <source>
        <dbReference type="PROSITE" id="PS51063"/>
    </source>
</evidence>
<evidence type="ECO:0000256" key="4">
    <source>
        <dbReference type="SAM" id="MobiDB-lite"/>
    </source>
</evidence>
<evidence type="ECO:0000313" key="6">
    <source>
        <dbReference type="EMBL" id="PKR90421.1"/>
    </source>
</evidence>
<keyword evidence="3" id="KW-0804">Transcription</keyword>
<evidence type="ECO:0000256" key="3">
    <source>
        <dbReference type="ARBA" id="ARBA00023163"/>
    </source>
</evidence>
<dbReference type="SUPFAM" id="SSF55781">
    <property type="entry name" value="GAF domain-like"/>
    <property type="match status" value="1"/>
</dbReference>
<proteinExistence type="predicted"/>
<sequence>MNLPMGNHAPNCGPACGTDPNCEQCASSARQSGPSNPVGRLPHHGQILAARSRFLSTGSVPEGVPTPLVRSWQRSSQFGFAPPASARQRDRLEESGLRSLRECHADLIAASREEMASLGHELNDRGGVVVLTDPSGIVLSRMGEGAFSDDADRLGLNEGVDWSEQAIGTNAIGTVALERVALSVIGAEHLFCLNTSLSCSAVPILDPSGVLAGVLDVSTSFTVTHDYLLPLLKRSVIEIERRLFDQRFSGHAQLRFHSNQYMFGGPRDGLLAFDEDRLIGANRAALELLGHDWSAIGTARFQHLFSAGYDVIERTASSGECRLRSAEGAEFFARLQLPQSSRSRPAPSGQHDPKAPAYTETGREDMRAHLALEQIKGRGTLRFRPMTAGQLIYGADLLDECGEAILIVASGRYRCFASHDGRELTLFTLGCGDALPLRADLAVEVCADGDAAIVPRAVFQRLVRDYPEFGRCVLSVIEGLLGRSLSMVGDMAFRSVRYRVIRHISALAERSGRETPAGITIDPAPTGDELATAIGAARQSVSTVLAELIRSGDIRRTNPRALDIPDLDRLRAELQRAL</sequence>
<dbReference type="InterPro" id="IPR036390">
    <property type="entry name" value="WH_DNA-bd_sf"/>
</dbReference>
<feature type="region of interest" description="Disordered" evidence="4">
    <location>
        <begin position="339"/>
        <end position="358"/>
    </location>
</feature>
<dbReference type="Pfam" id="PF13545">
    <property type="entry name" value="HTH_Crp_2"/>
    <property type="match status" value="1"/>
</dbReference>
<dbReference type="InterPro" id="IPR036388">
    <property type="entry name" value="WH-like_DNA-bd_sf"/>
</dbReference>
<dbReference type="Gene3D" id="3.30.450.40">
    <property type="match status" value="1"/>
</dbReference>
<keyword evidence="7" id="KW-1185">Reference proteome</keyword>
<dbReference type="CDD" id="cd00038">
    <property type="entry name" value="CAP_ED"/>
    <property type="match status" value="1"/>
</dbReference>
<feature type="region of interest" description="Disordered" evidence="4">
    <location>
        <begin position="23"/>
        <end position="42"/>
    </location>
</feature>